<proteinExistence type="predicted"/>
<reference evidence="3" key="1">
    <citation type="journal article" date="2015" name="PLoS Genet.">
        <title>Genome Sequence and Transcriptome Analyses of Chrysochromulina tobin: Metabolic Tools for Enhanced Algal Fitness in the Prominent Order Prymnesiales (Haptophyceae).</title>
        <authorList>
            <person name="Hovde B.T."/>
            <person name="Deodato C.R."/>
            <person name="Hunsperger H.M."/>
            <person name="Ryken S.A."/>
            <person name="Yost W."/>
            <person name="Jha R.K."/>
            <person name="Patterson J."/>
            <person name="Monnat R.J. Jr."/>
            <person name="Barlow S.B."/>
            <person name="Starkenburg S.R."/>
            <person name="Cattolico R.A."/>
        </authorList>
    </citation>
    <scope>NUCLEOTIDE SEQUENCE</scope>
    <source>
        <strain evidence="3">CCMP291</strain>
    </source>
</reference>
<keyword evidence="3" id="KW-1185">Reference proteome</keyword>
<comment type="caution">
    <text evidence="2">The sequence shown here is derived from an EMBL/GenBank/DDBJ whole genome shotgun (WGS) entry which is preliminary data.</text>
</comment>
<gene>
    <name evidence="2" type="ORF">Ctob_006369</name>
</gene>
<dbReference type="EMBL" id="JWZX01001992">
    <property type="protein sequence ID" value="KOO31531.1"/>
    <property type="molecule type" value="Genomic_DNA"/>
</dbReference>
<protein>
    <submittedName>
        <fullName evidence="2">Uncharacterized protein</fullName>
    </submittedName>
</protein>
<name>A0A0M0JY04_9EUKA</name>
<dbReference type="Proteomes" id="UP000037460">
    <property type="component" value="Unassembled WGS sequence"/>
</dbReference>
<evidence type="ECO:0000256" key="1">
    <source>
        <dbReference type="SAM" id="MobiDB-lite"/>
    </source>
</evidence>
<evidence type="ECO:0000313" key="3">
    <source>
        <dbReference type="Proteomes" id="UP000037460"/>
    </source>
</evidence>
<evidence type="ECO:0000313" key="2">
    <source>
        <dbReference type="EMBL" id="KOO31531.1"/>
    </source>
</evidence>
<organism evidence="2 3">
    <name type="scientific">Chrysochromulina tobinii</name>
    <dbReference type="NCBI Taxonomy" id="1460289"/>
    <lineage>
        <taxon>Eukaryota</taxon>
        <taxon>Haptista</taxon>
        <taxon>Haptophyta</taxon>
        <taxon>Prymnesiophyceae</taxon>
        <taxon>Prymnesiales</taxon>
        <taxon>Chrysochromulinaceae</taxon>
        <taxon>Chrysochromulina</taxon>
    </lineage>
</organism>
<feature type="compositionally biased region" description="Polar residues" evidence="1">
    <location>
        <begin position="307"/>
        <end position="316"/>
    </location>
</feature>
<accession>A0A0M0JY04</accession>
<feature type="region of interest" description="Disordered" evidence="1">
    <location>
        <begin position="297"/>
        <end position="324"/>
    </location>
</feature>
<dbReference type="AlphaFoldDB" id="A0A0M0JY04"/>
<sequence length="324" mass="34509">MIEARQIDWTGSIELPELLDDLNGQRLLCHCPHGNTLLVRRVPPSYYIYAHGSHPGGIGGLVALTRLVHIVRPGTAAPLQAFWSHVLMASRCELVERPPVGDGPPTAHAMVRFSSGQQLIFDERVPVAGSNEAALAPAAHDSDAAYAYHICVYLDSVDAFRTTFDACERAAVVFANPALDASPPEEGNARCWAEAEAAGQFRIKDMLTALPDDDEQPVNPDGSRPVALVLEVAVRSVAHRKCPLPRADIVAGGAQVEPPPAFAGCSPLIPPPHSKPGMIRIPHGRGGFGEAARALAREKAAREKAASQPSNGNAFSSPAAARYR</sequence>